<dbReference type="AlphaFoldDB" id="A0A249PLV3"/>
<evidence type="ECO:0000256" key="1">
    <source>
        <dbReference type="SAM" id="SignalP"/>
    </source>
</evidence>
<evidence type="ECO:0000313" key="4">
    <source>
        <dbReference type="Proteomes" id="UP000217211"/>
    </source>
</evidence>
<feature type="chain" id="PRO_5013100563" evidence="1">
    <location>
        <begin position="32"/>
        <end position="163"/>
    </location>
</feature>
<dbReference type="InterPro" id="IPR011051">
    <property type="entry name" value="RmlC_Cupin_sf"/>
</dbReference>
<protein>
    <submittedName>
        <fullName evidence="3">Putative membrane associated protein</fullName>
    </submittedName>
</protein>
<dbReference type="InterPro" id="IPR013096">
    <property type="entry name" value="Cupin_2"/>
</dbReference>
<keyword evidence="1" id="KW-0732">Signal</keyword>
<dbReference type="OrthoDB" id="8561853at2"/>
<keyword evidence="3" id="KW-0614">Plasmid</keyword>
<organism evidence="3 4">
    <name type="scientific">Sinorhizobium sojae CCBAU 05684</name>
    <dbReference type="NCBI Taxonomy" id="716928"/>
    <lineage>
        <taxon>Bacteria</taxon>
        <taxon>Pseudomonadati</taxon>
        <taxon>Pseudomonadota</taxon>
        <taxon>Alphaproteobacteria</taxon>
        <taxon>Hyphomicrobiales</taxon>
        <taxon>Rhizobiaceae</taxon>
        <taxon>Sinorhizobium/Ensifer group</taxon>
        <taxon>Sinorhizobium</taxon>
    </lineage>
</organism>
<dbReference type="InterPro" id="IPR014710">
    <property type="entry name" value="RmlC-like_jellyroll"/>
</dbReference>
<name>A0A249PLV3_9HYPH</name>
<dbReference type="eggNOG" id="COG1917">
    <property type="taxonomic scope" value="Bacteria"/>
</dbReference>
<accession>A0A249PLV3</accession>
<keyword evidence="4" id="KW-1185">Reference proteome</keyword>
<dbReference type="EMBL" id="CP023068">
    <property type="protein sequence ID" value="ASY66776.1"/>
    <property type="molecule type" value="Genomic_DNA"/>
</dbReference>
<geneLocation type="plasmid" evidence="4">
    <name>psj05684b</name>
</geneLocation>
<dbReference type="RefSeq" id="WP_034856227.1">
    <property type="nucleotide sequence ID" value="NZ_AJQT01000069.1"/>
</dbReference>
<feature type="signal peptide" evidence="1">
    <location>
        <begin position="1"/>
        <end position="31"/>
    </location>
</feature>
<dbReference type="Proteomes" id="UP000217211">
    <property type="component" value="Plasmid pSJ05684b"/>
</dbReference>
<evidence type="ECO:0000313" key="3">
    <source>
        <dbReference type="EMBL" id="ASY66776.1"/>
    </source>
</evidence>
<sequence>MTLKLTATRLPLFAATLGLFAPTFATMPAFAGECPADQVAAEAMAPGATAPEGVTDDVLASIDLSPKGGDWKGSALRLRKLVVQPGGVVPWHSHEARPANILVVEGSITEYRSTCKVPIEHKAGEVTAEFGDLAHWWKNNGSKPAVLYSADILPPMQDDDHVM</sequence>
<dbReference type="Gene3D" id="2.60.120.10">
    <property type="entry name" value="Jelly Rolls"/>
    <property type="match status" value="1"/>
</dbReference>
<dbReference type="STRING" id="716928.GCA_000261485_03467"/>
<feature type="domain" description="Cupin type-2" evidence="2">
    <location>
        <begin position="82"/>
        <end position="149"/>
    </location>
</feature>
<gene>
    <name evidence="3" type="ORF">SJ05684_b57940</name>
</gene>
<proteinExistence type="predicted"/>
<reference evidence="3 4" key="1">
    <citation type="submission" date="2017-08" db="EMBL/GenBank/DDBJ databases">
        <title>Multipartite genome sequences of Sinorhizobium species nodulating soybeans.</title>
        <authorList>
            <person name="Tian C.F."/>
        </authorList>
    </citation>
    <scope>NUCLEOTIDE SEQUENCE [LARGE SCALE GENOMIC DNA]</scope>
    <source>
        <strain evidence="3 4">CCBAU 05684</strain>
        <plasmid evidence="4">psj05684b</plasmid>
    </source>
</reference>
<dbReference type="KEGG" id="esj:SJ05684_b57940"/>
<dbReference type="SUPFAM" id="SSF51182">
    <property type="entry name" value="RmlC-like cupins"/>
    <property type="match status" value="1"/>
</dbReference>
<evidence type="ECO:0000259" key="2">
    <source>
        <dbReference type="Pfam" id="PF07883"/>
    </source>
</evidence>
<dbReference type="Pfam" id="PF07883">
    <property type="entry name" value="Cupin_2"/>
    <property type="match status" value="1"/>
</dbReference>